<reference evidence="1 2" key="1">
    <citation type="submission" date="2016-05" db="EMBL/GenBank/DDBJ databases">
        <title>Genomic Taxonomy of the Vibrionaceae.</title>
        <authorList>
            <person name="Gomez-Gil B."/>
            <person name="Enciso-Ibarra J."/>
        </authorList>
    </citation>
    <scope>NUCLEOTIDE SEQUENCE [LARGE SCALE GENOMIC DNA]</scope>
    <source>
        <strain evidence="1 2">CAIM 1920</strain>
    </source>
</reference>
<dbReference type="OrthoDB" id="335087at2"/>
<sequence>MTYNIKQVSAAAVSALILMGCNGSGSSSSEQENNGNTEVGTVSVVDASTGQKQGLSLISGAVVTDDSWHVAYQKYVGFSTNGGASASGDGKVSGFIAHQYDELYDDKNQPVQAEFEKLDASSTADKFSEVTFATCSAGTYVEDSIKTQIEMEDWVEADYSQGAPTYSAKEGNGWIIKTDVDGSDTYALVSVKTLTVEFGQATTRKLEFSVKNWNENSQTFDNEVVTEVDFSSERQYFDINDSNVVMADNGGWDISIKAESRAYVMQVNGGASGSGKAGVGYLLNDKKASEITNPTDSEQVYKYFSDTATGVLSKPGSYGPLQYNVAGRHQMWPTFTTYCIKDEQGVVPRLFKVQVLGNYGKEGTEKSGNIVYRYEELTQ</sequence>
<proteinExistence type="predicted"/>
<evidence type="ECO:0000313" key="1">
    <source>
        <dbReference type="EMBL" id="ODA34515.1"/>
    </source>
</evidence>
<evidence type="ECO:0008006" key="3">
    <source>
        <dbReference type="Google" id="ProtNLM"/>
    </source>
</evidence>
<protein>
    <recommendedName>
        <fullName evidence="3">HmuY protein</fullName>
    </recommendedName>
</protein>
<dbReference type="RefSeq" id="WP_068900222.1">
    <property type="nucleotide sequence ID" value="NZ_JBHUIF010000015.1"/>
</dbReference>
<comment type="caution">
    <text evidence="1">The sequence shown here is derived from an EMBL/GenBank/DDBJ whole genome shotgun (WGS) entry which is preliminary data.</text>
</comment>
<gene>
    <name evidence="1" type="ORF">A8L45_05975</name>
</gene>
<name>A0A1C3EMR4_9GAMM</name>
<evidence type="ECO:0000313" key="2">
    <source>
        <dbReference type="Proteomes" id="UP000094936"/>
    </source>
</evidence>
<dbReference type="PROSITE" id="PS51257">
    <property type="entry name" value="PROKAR_LIPOPROTEIN"/>
    <property type="match status" value="1"/>
</dbReference>
<dbReference type="EMBL" id="LYBM01000007">
    <property type="protein sequence ID" value="ODA34515.1"/>
    <property type="molecule type" value="Genomic_DNA"/>
</dbReference>
<dbReference type="AlphaFoldDB" id="A0A1C3EMR4"/>
<accession>A0A1C3EMR4</accession>
<dbReference type="STRING" id="1080227.A8L45_05975"/>
<keyword evidence="2" id="KW-1185">Reference proteome</keyword>
<dbReference type="Proteomes" id="UP000094936">
    <property type="component" value="Unassembled WGS sequence"/>
</dbReference>
<organism evidence="1 2">
    <name type="scientific">Veronia pacifica</name>
    <dbReference type="NCBI Taxonomy" id="1080227"/>
    <lineage>
        <taxon>Bacteria</taxon>
        <taxon>Pseudomonadati</taxon>
        <taxon>Pseudomonadota</taxon>
        <taxon>Gammaproteobacteria</taxon>
        <taxon>Vibrionales</taxon>
        <taxon>Vibrionaceae</taxon>
        <taxon>Veronia</taxon>
    </lineage>
</organism>